<organism evidence="2 3">
    <name type="scientific">Sulfurospirillum cavolei</name>
    <dbReference type="NCBI Taxonomy" id="366522"/>
    <lineage>
        <taxon>Bacteria</taxon>
        <taxon>Pseudomonadati</taxon>
        <taxon>Campylobacterota</taxon>
        <taxon>Epsilonproteobacteria</taxon>
        <taxon>Campylobacterales</taxon>
        <taxon>Sulfurospirillaceae</taxon>
        <taxon>Sulfurospirillum</taxon>
    </lineage>
</organism>
<evidence type="ECO:0000256" key="1">
    <source>
        <dbReference type="SAM" id="Phobius"/>
    </source>
</evidence>
<reference evidence="2 3" key="1">
    <citation type="journal article" date="2017" name="Front. Microbiol.">
        <title>Comparative Genomic Analysis of the Class Epsilonproteobacteria and Proposed Reclassification to Epsilonbacteraeota (phyl. nov.).</title>
        <authorList>
            <person name="Waite D.W."/>
            <person name="Vanwonterghem I."/>
            <person name="Rinke C."/>
            <person name="Parks D.H."/>
            <person name="Zhang Y."/>
            <person name="Takai K."/>
            <person name="Sievert S.M."/>
            <person name="Simon J."/>
            <person name="Campbell B.J."/>
            <person name="Hanson T.E."/>
            <person name="Woyke T."/>
            <person name="Klotz M.G."/>
            <person name="Hugenholtz P."/>
        </authorList>
    </citation>
    <scope>NUCLEOTIDE SEQUENCE [LARGE SCALE GENOMIC DNA]</scope>
    <source>
        <strain evidence="2">UBA11420</strain>
    </source>
</reference>
<dbReference type="AlphaFoldDB" id="A0A2D3WDV8"/>
<evidence type="ECO:0000313" key="3">
    <source>
        <dbReference type="Proteomes" id="UP000231638"/>
    </source>
</evidence>
<comment type="caution">
    <text evidence="2">The sequence shown here is derived from an EMBL/GenBank/DDBJ whole genome shotgun (WGS) entry which is preliminary data.</text>
</comment>
<gene>
    <name evidence="2" type="ORF">CFH80_02220</name>
</gene>
<proteinExistence type="predicted"/>
<keyword evidence="1" id="KW-0472">Membrane</keyword>
<accession>A0A2D3WDV8</accession>
<feature type="transmembrane region" description="Helical" evidence="1">
    <location>
        <begin position="6"/>
        <end position="24"/>
    </location>
</feature>
<evidence type="ECO:0000313" key="2">
    <source>
        <dbReference type="EMBL" id="DAB36917.1"/>
    </source>
</evidence>
<keyword evidence="1" id="KW-0812">Transmembrane</keyword>
<dbReference type="Proteomes" id="UP000231638">
    <property type="component" value="Unassembled WGS sequence"/>
</dbReference>
<keyword evidence="1" id="KW-1133">Transmembrane helix</keyword>
<sequence>MSFTAFLFTIIIILVFGFTLLSIINSRTFRIWLITQRDYLHQKEIEKEMQKTRQRSIEEIKNPDRVMEVIMKIKRGEEVKIPLAAFDYIYRNMKNFSIVDKDGRIAIINQEDYFRFKKEALALLENDKTEAIDVKQILSDIERRVAENPIEITKHENGTVVKVDHVSRTAEITKPNGERILIDHKTDTMVSQDLIEKSDQKTGKKEIILKDAKIKKASEENLLLKGKIRKLKGFEGESIIIKENNKDKTKEIEDFDDIGEHRNNYEDESLLLGHKKIILSEKSASLEESATKQESGSLTDLGIRKRISFDATQTQIDKPIKKCSLLSEQQTMPTKRNLLDYRSLESFLSDSISFQNIYDFTKDLILNDLIQADMKRIIDALKASTTNTNFIQRLNDIVSTSYCHQNNSKDEFMNRIALLSTPKQRLGVIYDEKSSCFLVNINYIFLKLSPLLYDESIKLWFDAFYLDQNKSFVNNEVLTKLIAHINTKSSLSLGSKLLMQEKRENTTVNFRTVKIKVYQEVYQGQYLYLFTTSSFCKSLVQEYEAKMENLNLEIDNESPLKGEKITLFTLL</sequence>
<dbReference type="EMBL" id="DLUG01000064">
    <property type="protein sequence ID" value="DAB36917.1"/>
    <property type="molecule type" value="Genomic_DNA"/>
</dbReference>
<name>A0A2D3WDV8_9BACT</name>
<protein>
    <submittedName>
        <fullName evidence="2">Uncharacterized protein</fullName>
    </submittedName>
</protein>